<proteinExistence type="predicted"/>
<gene>
    <name evidence="1" type="ORF">BWQ96_09723</name>
</gene>
<dbReference type="AlphaFoldDB" id="A0A2V3IEX2"/>
<organism evidence="1 2">
    <name type="scientific">Gracilariopsis chorda</name>
    <dbReference type="NCBI Taxonomy" id="448386"/>
    <lineage>
        <taxon>Eukaryota</taxon>
        <taxon>Rhodophyta</taxon>
        <taxon>Florideophyceae</taxon>
        <taxon>Rhodymeniophycidae</taxon>
        <taxon>Gracilariales</taxon>
        <taxon>Gracilariaceae</taxon>
        <taxon>Gracilariopsis</taxon>
    </lineage>
</organism>
<dbReference type="Proteomes" id="UP000247409">
    <property type="component" value="Unassembled WGS sequence"/>
</dbReference>
<comment type="caution">
    <text evidence="1">The sequence shown here is derived from an EMBL/GenBank/DDBJ whole genome shotgun (WGS) entry which is preliminary data.</text>
</comment>
<protein>
    <recommendedName>
        <fullName evidence="3">N-acetyltransferase domain-containing protein</fullName>
    </recommendedName>
</protein>
<keyword evidence="2" id="KW-1185">Reference proteome</keyword>
<evidence type="ECO:0008006" key="3">
    <source>
        <dbReference type="Google" id="ProtNLM"/>
    </source>
</evidence>
<dbReference type="SUPFAM" id="SSF55729">
    <property type="entry name" value="Acyl-CoA N-acyltransferases (Nat)"/>
    <property type="match status" value="1"/>
</dbReference>
<evidence type="ECO:0000313" key="2">
    <source>
        <dbReference type="Proteomes" id="UP000247409"/>
    </source>
</evidence>
<reference evidence="1 2" key="1">
    <citation type="journal article" date="2018" name="Mol. Biol. Evol.">
        <title>Analysis of the draft genome of the red seaweed Gracilariopsis chorda provides insights into genome size evolution in Rhodophyta.</title>
        <authorList>
            <person name="Lee J."/>
            <person name="Yang E.C."/>
            <person name="Graf L."/>
            <person name="Yang J.H."/>
            <person name="Qiu H."/>
            <person name="Zel Zion U."/>
            <person name="Chan C.X."/>
            <person name="Stephens T.G."/>
            <person name="Weber A.P.M."/>
            <person name="Boo G.H."/>
            <person name="Boo S.M."/>
            <person name="Kim K.M."/>
            <person name="Shin Y."/>
            <person name="Jung M."/>
            <person name="Lee S.J."/>
            <person name="Yim H.S."/>
            <person name="Lee J.H."/>
            <person name="Bhattacharya D."/>
            <person name="Yoon H.S."/>
        </authorList>
    </citation>
    <scope>NUCLEOTIDE SEQUENCE [LARGE SCALE GENOMIC DNA]</scope>
    <source>
        <strain evidence="1 2">SKKU-2015</strain>
        <tissue evidence="1">Whole body</tissue>
    </source>
</reference>
<accession>A0A2V3IEX2</accession>
<name>A0A2V3IEX2_9FLOR</name>
<dbReference type="InterPro" id="IPR016181">
    <property type="entry name" value="Acyl_CoA_acyltransferase"/>
</dbReference>
<sequence>MSSYSPHFISLTLIIEGKDKTFLFRPYDHEIHYGQLKSICKNVRTVLREAEFVPQIAQALSKDVLCAPYVLCDASNVAAFVNLRLRKHHENGNGVLISCDCLRVREDLHAKGVGFAISKAVMRVVNATFWHHQAERRKVSLLAVTDINNTAMGHIARKLGWSSHEVMHLWPTPAMVWDAKHRNIPLLDALHMSQFITAEASALFKQWVKITSDEILSTMQILRQRGASYQRPLYFDVESAECAGAFLNHDLATEELRSVWRLDRDGEVRGLLFVRARIIEKTQPCKHSLISACVIDVEGAESCVFFAATRLHLSFFHIVFDDPIRSEHLSRSRLLSQAPSEPFVIYRYDLTSGECSAS</sequence>
<dbReference type="EMBL" id="NBIV01000282">
    <property type="protein sequence ID" value="PXF40568.1"/>
    <property type="molecule type" value="Genomic_DNA"/>
</dbReference>
<evidence type="ECO:0000313" key="1">
    <source>
        <dbReference type="EMBL" id="PXF40568.1"/>
    </source>
</evidence>